<dbReference type="NCBIfam" id="TIGR00010">
    <property type="entry name" value="YchF/TatD family DNA exonuclease"/>
    <property type="match status" value="1"/>
</dbReference>
<feature type="binding site" evidence="3">
    <location>
        <position position="7"/>
    </location>
    <ligand>
        <name>a divalent metal cation</name>
        <dbReference type="ChEBI" id="CHEBI:60240"/>
        <label>1</label>
    </ligand>
</feature>
<organism evidence="4 5">
    <name type="scientific">Methanobrevibacter arboriphilus JCM 13429 = DSM 1125</name>
    <dbReference type="NCBI Taxonomy" id="1300164"/>
    <lineage>
        <taxon>Archaea</taxon>
        <taxon>Methanobacteriati</taxon>
        <taxon>Methanobacteriota</taxon>
        <taxon>Methanomada group</taxon>
        <taxon>Methanobacteria</taxon>
        <taxon>Methanobacteriales</taxon>
        <taxon>Methanobacteriaceae</taxon>
        <taxon>Methanobrevibacter</taxon>
    </lineage>
</organism>
<gene>
    <name evidence="4" type="ORF">MBBAR_6c00550</name>
</gene>
<evidence type="ECO:0000256" key="1">
    <source>
        <dbReference type="ARBA" id="ARBA00022723"/>
    </source>
</evidence>
<dbReference type="FunFam" id="3.20.20.140:FF:000005">
    <property type="entry name" value="TatD family hydrolase"/>
    <property type="match status" value="1"/>
</dbReference>
<reference evidence="4 5" key="1">
    <citation type="submission" date="2014-12" db="EMBL/GenBank/DDBJ databases">
        <title>Genome sequence of Methanobrevibacter arboriphilicus DH1, DSM1125.</title>
        <authorList>
            <person name="Poehlein A."/>
            <person name="Thauer R.K."/>
            <person name="Seedorf H."/>
            <person name="Daniel R."/>
        </authorList>
    </citation>
    <scope>NUCLEOTIDE SEQUENCE [LARGE SCALE GENOMIC DNA]</scope>
    <source>
        <strain evidence="4 5">DH1</strain>
    </source>
</reference>
<feature type="binding site" evidence="3">
    <location>
        <position position="131"/>
    </location>
    <ligand>
        <name>a divalent metal cation</name>
        <dbReference type="ChEBI" id="CHEBI:60240"/>
        <label>2</label>
    </ligand>
</feature>
<keyword evidence="5" id="KW-1185">Reference proteome</keyword>
<proteinExistence type="predicted"/>
<dbReference type="GO" id="GO:0016788">
    <property type="term" value="F:hydrolase activity, acting on ester bonds"/>
    <property type="evidence" value="ECO:0007669"/>
    <property type="project" value="InterPro"/>
</dbReference>
<dbReference type="PANTHER" id="PTHR46124">
    <property type="entry name" value="D-AMINOACYL-TRNA DEACYLASE"/>
    <property type="match status" value="1"/>
</dbReference>
<protein>
    <submittedName>
        <fullName evidence="4">Putative DNAse</fullName>
    </submittedName>
</protein>
<feature type="binding site" evidence="3">
    <location>
        <position position="93"/>
    </location>
    <ligand>
        <name>a divalent metal cation</name>
        <dbReference type="ChEBI" id="CHEBI:60240"/>
        <label>1</label>
    </ligand>
</feature>
<dbReference type="InterPro" id="IPR001130">
    <property type="entry name" value="TatD-like"/>
</dbReference>
<dbReference type="GO" id="GO:0046872">
    <property type="term" value="F:metal ion binding"/>
    <property type="evidence" value="ECO:0007669"/>
    <property type="project" value="UniProtKB-KW"/>
</dbReference>
<dbReference type="PANTHER" id="PTHR46124:SF2">
    <property type="entry name" value="D-AMINOACYL-TRNA DEACYLASE"/>
    <property type="match status" value="1"/>
</dbReference>
<accession>A0A1V6N2P8</accession>
<dbReference type="Gene3D" id="3.20.20.140">
    <property type="entry name" value="Metal-dependent hydrolases"/>
    <property type="match status" value="1"/>
</dbReference>
<dbReference type="InterPro" id="IPR015991">
    <property type="entry name" value="TatD/YcfH-like"/>
</dbReference>
<sequence>MIDIHCHVDFEQFNNDREEIIKRAKEKLSAIINSGTSIEGNERALNLSKQNPNFIYPTFGFHPVSSGQISDKDLNMSIDQMKKHMGEILAIGEVGMDYFYVKDKSERAKQAETFKKFIELANEYKKPLLIHARDCERKAFNIVKEYDDIPSVIFHCYSGSLKTAKKLIDEGYYTSISTMICYSKHHQDLFKEIPIENILTETDSPYLAPNREDRNEPSNVLYVASKLAEIKGESVDNIDKITEKSAKNVFGI</sequence>
<dbReference type="AlphaFoldDB" id="A0A1V6N2P8"/>
<feature type="binding site" evidence="3">
    <location>
        <position position="203"/>
    </location>
    <ligand>
        <name>a divalent metal cation</name>
        <dbReference type="ChEBI" id="CHEBI:60240"/>
        <label>1</label>
    </ligand>
</feature>
<dbReference type="InterPro" id="IPR032466">
    <property type="entry name" value="Metal_Hydrolase"/>
</dbReference>
<dbReference type="GO" id="GO:0004536">
    <property type="term" value="F:DNA nuclease activity"/>
    <property type="evidence" value="ECO:0007669"/>
    <property type="project" value="InterPro"/>
</dbReference>
<comment type="caution">
    <text evidence="4">The sequence shown here is derived from an EMBL/GenBank/DDBJ whole genome shotgun (WGS) entry which is preliminary data.</text>
</comment>
<keyword evidence="2" id="KW-0378">Hydrolase</keyword>
<dbReference type="RefSeq" id="WP_080460005.1">
    <property type="nucleotide sequence ID" value="NZ_JXMW01000006.1"/>
</dbReference>
<evidence type="ECO:0000256" key="2">
    <source>
        <dbReference type="ARBA" id="ARBA00022801"/>
    </source>
</evidence>
<dbReference type="Pfam" id="PF01026">
    <property type="entry name" value="TatD_DNase"/>
    <property type="match status" value="1"/>
</dbReference>
<dbReference type="EMBL" id="JXMW01000006">
    <property type="protein sequence ID" value="OQD58945.1"/>
    <property type="molecule type" value="Genomic_DNA"/>
</dbReference>
<dbReference type="CDD" id="cd01310">
    <property type="entry name" value="TatD_DNAse"/>
    <property type="match status" value="1"/>
</dbReference>
<evidence type="ECO:0000313" key="5">
    <source>
        <dbReference type="Proteomes" id="UP000191661"/>
    </source>
</evidence>
<feature type="binding site" evidence="3">
    <location>
        <position position="5"/>
    </location>
    <ligand>
        <name>a divalent metal cation</name>
        <dbReference type="ChEBI" id="CHEBI:60240"/>
        <label>1</label>
    </ligand>
</feature>
<name>A0A1V6N2P8_METAZ</name>
<evidence type="ECO:0000256" key="3">
    <source>
        <dbReference type="PIRSR" id="PIRSR005902-1"/>
    </source>
</evidence>
<dbReference type="SUPFAM" id="SSF51556">
    <property type="entry name" value="Metallo-dependent hydrolases"/>
    <property type="match status" value="1"/>
</dbReference>
<keyword evidence="1 3" id="KW-0479">Metal-binding</keyword>
<dbReference type="PIRSF" id="PIRSF005902">
    <property type="entry name" value="DNase_TatD"/>
    <property type="match status" value="1"/>
</dbReference>
<dbReference type="Proteomes" id="UP000191661">
    <property type="component" value="Unassembled WGS sequence"/>
</dbReference>
<dbReference type="OrthoDB" id="26412at2157"/>
<feature type="binding site" evidence="3">
    <location>
        <position position="155"/>
    </location>
    <ligand>
        <name>a divalent metal cation</name>
        <dbReference type="ChEBI" id="CHEBI:60240"/>
        <label>2</label>
    </ligand>
</feature>
<evidence type="ECO:0000313" key="4">
    <source>
        <dbReference type="EMBL" id="OQD58945.1"/>
    </source>
</evidence>